<organism evidence="8 9">
    <name type="scientific">Paenirhodobacter populi</name>
    <dbReference type="NCBI Taxonomy" id="2306993"/>
    <lineage>
        <taxon>Bacteria</taxon>
        <taxon>Pseudomonadati</taxon>
        <taxon>Pseudomonadota</taxon>
        <taxon>Alphaproteobacteria</taxon>
        <taxon>Rhodobacterales</taxon>
        <taxon>Rhodobacter group</taxon>
        <taxon>Paenirhodobacter</taxon>
    </lineage>
</organism>
<dbReference type="PANTHER" id="PTHR42803:SF1">
    <property type="entry name" value="BROAD-SPECIFICITY LINEAR ACYL-COA DEHYDROGENASE FADE5"/>
    <property type="match status" value="1"/>
</dbReference>
<dbReference type="InterPro" id="IPR009075">
    <property type="entry name" value="AcylCo_DH/oxidase_C"/>
</dbReference>
<dbReference type="InterPro" id="IPR052166">
    <property type="entry name" value="Diverse_Acyl-CoA_DH"/>
</dbReference>
<protein>
    <recommendedName>
        <fullName evidence="10">Acyl-CoA dehydrogenase</fullName>
    </recommendedName>
</protein>
<dbReference type="AlphaFoldDB" id="A0A443JLT5"/>
<dbReference type="InterPro" id="IPR036250">
    <property type="entry name" value="AcylCo_DH-like_C"/>
</dbReference>
<dbReference type="InterPro" id="IPR009100">
    <property type="entry name" value="AcylCoA_DH/oxidase_NM_dom_sf"/>
</dbReference>
<feature type="domain" description="Acyl-CoA oxidase/dehydrogenase middle" evidence="7">
    <location>
        <begin position="12"/>
        <end position="103"/>
    </location>
</feature>
<evidence type="ECO:0000313" key="8">
    <source>
        <dbReference type="EMBL" id="RWR21446.1"/>
    </source>
</evidence>
<evidence type="ECO:0000259" key="6">
    <source>
        <dbReference type="Pfam" id="PF00441"/>
    </source>
</evidence>
<dbReference type="GO" id="GO:0016627">
    <property type="term" value="F:oxidoreductase activity, acting on the CH-CH group of donors"/>
    <property type="evidence" value="ECO:0007669"/>
    <property type="project" value="InterPro"/>
</dbReference>
<dbReference type="Gene3D" id="2.40.110.20">
    <property type="match status" value="1"/>
</dbReference>
<evidence type="ECO:0000256" key="3">
    <source>
        <dbReference type="ARBA" id="ARBA00022827"/>
    </source>
</evidence>
<name>A0A443JLT5_9RHOB</name>
<dbReference type="Gene3D" id="1.20.140.10">
    <property type="entry name" value="Butyryl-CoA Dehydrogenase, subunit A, domain 3"/>
    <property type="match status" value="1"/>
</dbReference>
<keyword evidence="3 4" id="KW-0274">FAD</keyword>
<accession>A0A443JLT5</accession>
<evidence type="ECO:0000256" key="2">
    <source>
        <dbReference type="ARBA" id="ARBA00022630"/>
    </source>
</evidence>
<feature type="region of interest" description="Disordered" evidence="5">
    <location>
        <begin position="374"/>
        <end position="412"/>
    </location>
</feature>
<reference evidence="8 9" key="2">
    <citation type="submission" date="2019-01" db="EMBL/GenBank/DDBJ databases">
        <authorList>
            <person name="Li Y."/>
        </authorList>
    </citation>
    <scope>NUCLEOTIDE SEQUENCE [LARGE SCALE GENOMIC DNA]</scope>
    <source>
        <strain evidence="8 9">SK2B-1</strain>
    </source>
</reference>
<comment type="caution">
    <text evidence="8">The sequence shown here is derived from an EMBL/GenBank/DDBJ whole genome shotgun (WGS) entry which is preliminary data.</text>
</comment>
<evidence type="ECO:0008006" key="10">
    <source>
        <dbReference type="Google" id="ProtNLM"/>
    </source>
</evidence>
<evidence type="ECO:0000256" key="1">
    <source>
        <dbReference type="ARBA" id="ARBA00009347"/>
    </source>
</evidence>
<comment type="similarity">
    <text evidence="1 4">Belongs to the acyl-CoA dehydrogenase family.</text>
</comment>
<sequence length="412" mass="44027">MQASASGRIGSVRTATRAVETAQGWQVEGEKIFISGGDQDMTPRILHLVLARSGDQASGVRGLSLFLVPSHDDDGNRLPVTITRIEEKMGLHASPTCQMTFDAAPAELLGIEGEGLRAMFTMMNHARLDVALQGVAHAARATAIARAYTATRRQGRDGVTLDAHADVRRMLDDAETLAMGGRALVHLAMVEMERGEHPDLVDFLTPVCKFTCTEAGVTAANLGMQALGGYGYLREYRIEQTLRDARVAAIYEGTNGIHAATLAGRLLRNAGGAAATAFARFLAEAPEALDVWQRARTVLLEAEDPAPAADAFMRLTAHAALVVVWQRFRAAADHAPDPQRLRHLAKRAAARAPLLMRHYADLVVLERAEASSCGQRPGCRAALGNPGGPVPSDRGGFKPRRSVATGSPAPAR</sequence>
<gene>
    <name evidence="8" type="ORF">D2T30_08885</name>
</gene>
<dbReference type="InterPro" id="IPR006091">
    <property type="entry name" value="Acyl-CoA_Oxase/DH_mid-dom"/>
</dbReference>
<proteinExistence type="inferred from homology"/>
<dbReference type="Proteomes" id="UP000284476">
    <property type="component" value="Unassembled WGS sequence"/>
</dbReference>
<dbReference type="PANTHER" id="PTHR42803">
    <property type="entry name" value="ACYL-COA DEHYDROGENASE"/>
    <property type="match status" value="1"/>
</dbReference>
<feature type="domain" description="Acyl-CoA dehydrogenase/oxidase C-terminal" evidence="6">
    <location>
        <begin position="113"/>
        <end position="266"/>
    </location>
</feature>
<evidence type="ECO:0000259" key="7">
    <source>
        <dbReference type="Pfam" id="PF02770"/>
    </source>
</evidence>
<dbReference type="SUPFAM" id="SSF47203">
    <property type="entry name" value="Acyl-CoA dehydrogenase C-terminal domain-like"/>
    <property type="match status" value="1"/>
</dbReference>
<dbReference type="Pfam" id="PF00441">
    <property type="entry name" value="Acyl-CoA_dh_1"/>
    <property type="match status" value="1"/>
</dbReference>
<keyword evidence="4" id="KW-0560">Oxidoreductase</keyword>
<reference evidence="8 9" key="1">
    <citation type="submission" date="2019-01" db="EMBL/GenBank/DDBJ databases">
        <title>Sinorhodobacter populi sp. nov. isolated from the symptomatic bark tissue of Populus euramericana canker.</title>
        <authorList>
            <person name="Xu G."/>
        </authorList>
    </citation>
    <scope>NUCLEOTIDE SEQUENCE [LARGE SCALE GENOMIC DNA]</scope>
    <source>
        <strain evidence="8 9">SK2B-1</strain>
    </source>
</reference>
<dbReference type="SUPFAM" id="SSF56645">
    <property type="entry name" value="Acyl-CoA dehydrogenase NM domain-like"/>
    <property type="match status" value="1"/>
</dbReference>
<evidence type="ECO:0000256" key="4">
    <source>
        <dbReference type="RuleBase" id="RU362125"/>
    </source>
</evidence>
<keyword evidence="2 4" id="KW-0285">Flavoprotein</keyword>
<evidence type="ECO:0000256" key="5">
    <source>
        <dbReference type="SAM" id="MobiDB-lite"/>
    </source>
</evidence>
<comment type="cofactor">
    <cofactor evidence="4">
        <name>FAD</name>
        <dbReference type="ChEBI" id="CHEBI:57692"/>
    </cofactor>
</comment>
<dbReference type="EMBL" id="SAUZ01000009">
    <property type="protein sequence ID" value="RWR21446.1"/>
    <property type="molecule type" value="Genomic_DNA"/>
</dbReference>
<dbReference type="Pfam" id="PF02770">
    <property type="entry name" value="Acyl-CoA_dh_M"/>
    <property type="match status" value="1"/>
</dbReference>
<evidence type="ECO:0000313" key="9">
    <source>
        <dbReference type="Proteomes" id="UP000284476"/>
    </source>
</evidence>